<protein>
    <submittedName>
        <fullName evidence="1">Uncharacterized protein</fullName>
    </submittedName>
</protein>
<name>A0A239PNF9_9RHOB</name>
<dbReference type="Proteomes" id="UP000198307">
    <property type="component" value="Unassembled WGS sequence"/>
</dbReference>
<gene>
    <name evidence="1" type="ORF">SAMN05444959_101243</name>
</gene>
<proteinExistence type="predicted"/>
<keyword evidence="2" id="KW-1185">Reference proteome</keyword>
<dbReference type="OrthoDB" id="7772846at2"/>
<evidence type="ECO:0000313" key="2">
    <source>
        <dbReference type="Proteomes" id="UP000198307"/>
    </source>
</evidence>
<accession>A0A239PNF9</accession>
<dbReference type="EMBL" id="FZQB01000001">
    <property type="protein sequence ID" value="SNT68684.1"/>
    <property type="molecule type" value="Genomic_DNA"/>
</dbReference>
<dbReference type="AlphaFoldDB" id="A0A239PNF9"/>
<dbReference type="RefSeq" id="WP_089342588.1">
    <property type="nucleotide sequence ID" value="NZ_CP067129.1"/>
</dbReference>
<organism evidence="1 2">
    <name type="scientific">Paracoccus seriniphilus</name>
    <dbReference type="NCBI Taxonomy" id="184748"/>
    <lineage>
        <taxon>Bacteria</taxon>
        <taxon>Pseudomonadati</taxon>
        <taxon>Pseudomonadota</taxon>
        <taxon>Alphaproteobacteria</taxon>
        <taxon>Rhodobacterales</taxon>
        <taxon>Paracoccaceae</taxon>
        <taxon>Paracoccus</taxon>
    </lineage>
</organism>
<reference evidence="1 2" key="1">
    <citation type="submission" date="2017-07" db="EMBL/GenBank/DDBJ databases">
        <authorList>
            <person name="Sun Z.S."/>
            <person name="Albrecht U."/>
            <person name="Echele G."/>
            <person name="Lee C.C."/>
        </authorList>
    </citation>
    <scope>NUCLEOTIDE SEQUENCE [LARGE SCALE GENOMIC DNA]</scope>
    <source>
        <strain evidence="1 2">DSM 14827</strain>
    </source>
</reference>
<sequence length="125" mass="13702">MLEFEDYGIHEGVWSGHLRGAERPGRVCAVCHGDIVAEAVLGEREEDGWSLRIEVPGSVLCDGVTSLILVACDSDAFPDDASFHLGRLNLVAGKALDHDIAAEIAEIRAELELLKREFRRCCARD</sequence>
<evidence type="ECO:0000313" key="1">
    <source>
        <dbReference type="EMBL" id="SNT68684.1"/>
    </source>
</evidence>